<keyword evidence="3" id="KW-1185">Reference proteome</keyword>
<keyword evidence="1" id="KW-0472">Membrane</keyword>
<keyword evidence="1" id="KW-1133">Transmembrane helix</keyword>
<dbReference type="AlphaFoldDB" id="A0A0C2VH27"/>
<dbReference type="Proteomes" id="UP000031972">
    <property type="component" value="Unassembled WGS sequence"/>
</dbReference>
<sequence length="113" mass="12356">MMEEIRGGPAVKKTVVWSLITAAGVALAVWAASIFVPFSYGEWSFFIGLGLTIFLFFFSGSGGFFSRIATFNASASIGKVQDDNQFSAYLGGIFYGLLLYTVISLVLMLFLYF</sequence>
<dbReference type="EMBL" id="JXRR01000022">
    <property type="protein sequence ID" value="KIL43308.1"/>
    <property type="molecule type" value="Genomic_DNA"/>
</dbReference>
<evidence type="ECO:0000313" key="2">
    <source>
        <dbReference type="EMBL" id="KIL43308.1"/>
    </source>
</evidence>
<reference evidence="2 3" key="1">
    <citation type="submission" date="2015-01" db="EMBL/GenBank/DDBJ databases">
        <title>Jeotgalibacillus campisalis genome sequencing.</title>
        <authorList>
            <person name="Goh K.M."/>
            <person name="Chan K.-G."/>
            <person name="Yaakop A.S."/>
            <person name="Ee R."/>
            <person name="Gan H.M."/>
            <person name="Chan C.S."/>
        </authorList>
    </citation>
    <scope>NUCLEOTIDE SEQUENCE [LARGE SCALE GENOMIC DNA]</scope>
    <source>
        <strain evidence="2 3">SF-57</strain>
    </source>
</reference>
<protein>
    <submittedName>
        <fullName evidence="2">Uncharacterized protein</fullName>
    </submittedName>
</protein>
<accession>A0A0C2VH27</accession>
<evidence type="ECO:0000256" key="1">
    <source>
        <dbReference type="SAM" id="Phobius"/>
    </source>
</evidence>
<comment type="caution">
    <text evidence="2">The sequence shown here is derived from an EMBL/GenBank/DDBJ whole genome shotgun (WGS) entry which is preliminary data.</text>
</comment>
<gene>
    <name evidence="2" type="ORF">KR50_37110</name>
</gene>
<dbReference type="PATRIC" id="fig|220754.4.peg.3722"/>
<feature type="transmembrane region" description="Helical" evidence="1">
    <location>
        <begin position="86"/>
        <end position="112"/>
    </location>
</feature>
<organism evidence="2 3">
    <name type="scientific">Jeotgalibacillus campisalis</name>
    <dbReference type="NCBI Taxonomy" id="220754"/>
    <lineage>
        <taxon>Bacteria</taxon>
        <taxon>Bacillati</taxon>
        <taxon>Bacillota</taxon>
        <taxon>Bacilli</taxon>
        <taxon>Bacillales</taxon>
        <taxon>Caryophanaceae</taxon>
        <taxon>Jeotgalibacillus</taxon>
    </lineage>
</organism>
<name>A0A0C2VH27_9BACL</name>
<feature type="transmembrane region" description="Helical" evidence="1">
    <location>
        <begin position="43"/>
        <end position="65"/>
    </location>
</feature>
<feature type="transmembrane region" description="Helical" evidence="1">
    <location>
        <begin position="15"/>
        <end position="37"/>
    </location>
</feature>
<keyword evidence="1" id="KW-0812">Transmembrane</keyword>
<evidence type="ECO:0000313" key="3">
    <source>
        <dbReference type="Proteomes" id="UP000031972"/>
    </source>
</evidence>
<proteinExistence type="predicted"/>